<proteinExistence type="predicted"/>
<gene>
    <name evidence="2" type="ORF">BP6252_05519</name>
</gene>
<reference evidence="2 3" key="1">
    <citation type="journal article" date="2018" name="IMA Fungus">
        <title>IMA Genome-F 9: Draft genome sequence of Annulohypoxylon stygium, Aspergillus mulundensis, Berkeleyomyces basicola (syn. Thielaviopsis basicola), Ceratocystis smalleyi, two Cercospora beticola strains, Coleophoma cylindrospora, Fusarium fracticaudum, Phialophora cf. hyalina, and Morchella septimelata.</title>
        <authorList>
            <person name="Wingfield B.D."/>
            <person name="Bills G.F."/>
            <person name="Dong Y."/>
            <person name="Huang W."/>
            <person name="Nel W.J."/>
            <person name="Swalarsk-Parry B.S."/>
            <person name="Vaghefi N."/>
            <person name="Wilken P.M."/>
            <person name="An Z."/>
            <person name="de Beer Z.W."/>
            <person name="De Vos L."/>
            <person name="Chen L."/>
            <person name="Duong T.A."/>
            <person name="Gao Y."/>
            <person name="Hammerbacher A."/>
            <person name="Kikkert J.R."/>
            <person name="Li Y."/>
            <person name="Li H."/>
            <person name="Li K."/>
            <person name="Li Q."/>
            <person name="Liu X."/>
            <person name="Ma X."/>
            <person name="Naidoo K."/>
            <person name="Pethybridge S.J."/>
            <person name="Sun J."/>
            <person name="Steenkamp E.T."/>
            <person name="van der Nest M.A."/>
            <person name="van Wyk S."/>
            <person name="Wingfield M.J."/>
            <person name="Xiong C."/>
            <person name="Yue Q."/>
            <person name="Zhang X."/>
        </authorList>
    </citation>
    <scope>NUCLEOTIDE SEQUENCE [LARGE SCALE GENOMIC DNA]</scope>
    <source>
        <strain evidence="2 3">BP6252</strain>
    </source>
</reference>
<comment type="caution">
    <text evidence="2">The sequence shown here is derived from an EMBL/GenBank/DDBJ whole genome shotgun (WGS) entry which is preliminary data.</text>
</comment>
<dbReference type="AlphaFoldDB" id="A0A3D8RU14"/>
<evidence type="ECO:0000313" key="2">
    <source>
        <dbReference type="EMBL" id="RDW77466.1"/>
    </source>
</evidence>
<protein>
    <submittedName>
        <fullName evidence="2">Uncharacterized protein</fullName>
    </submittedName>
</protein>
<organism evidence="2 3">
    <name type="scientific">Coleophoma cylindrospora</name>
    <dbReference type="NCBI Taxonomy" id="1849047"/>
    <lineage>
        <taxon>Eukaryota</taxon>
        <taxon>Fungi</taxon>
        <taxon>Dikarya</taxon>
        <taxon>Ascomycota</taxon>
        <taxon>Pezizomycotina</taxon>
        <taxon>Leotiomycetes</taxon>
        <taxon>Helotiales</taxon>
        <taxon>Dermateaceae</taxon>
        <taxon>Coleophoma</taxon>
    </lineage>
</organism>
<name>A0A3D8RU14_9HELO</name>
<dbReference type="OrthoDB" id="5435024at2759"/>
<dbReference type="Proteomes" id="UP000256645">
    <property type="component" value="Unassembled WGS sequence"/>
</dbReference>
<accession>A0A3D8RU14</accession>
<dbReference type="EMBL" id="PDLM01000005">
    <property type="protein sequence ID" value="RDW77466.1"/>
    <property type="molecule type" value="Genomic_DNA"/>
</dbReference>
<evidence type="ECO:0000313" key="3">
    <source>
        <dbReference type="Proteomes" id="UP000256645"/>
    </source>
</evidence>
<feature type="region of interest" description="Disordered" evidence="1">
    <location>
        <begin position="1"/>
        <end position="29"/>
    </location>
</feature>
<sequence>MFRNSSKTGRRSVDSAGRRPSSRSNSIFSHLSIRSTDGVQQPGHYVVVYDPLEKKIYLDAPQNVNDKTFVKVDIKGTQMVVDLKAPMGPEGRKVDMKIATIDLGLLGKSLKKQRKSGKINHVYILGRLPGGFENIDEVIQED</sequence>
<evidence type="ECO:0000256" key="1">
    <source>
        <dbReference type="SAM" id="MobiDB-lite"/>
    </source>
</evidence>
<keyword evidence="3" id="KW-1185">Reference proteome</keyword>